<feature type="compositionally biased region" description="Pro residues" evidence="1">
    <location>
        <begin position="1"/>
        <end position="12"/>
    </location>
</feature>
<dbReference type="Proteomes" id="UP000193467">
    <property type="component" value="Unassembled WGS sequence"/>
</dbReference>
<organism evidence="2 3">
    <name type="scientific">Leucosporidium creatinivorum</name>
    <dbReference type="NCBI Taxonomy" id="106004"/>
    <lineage>
        <taxon>Eukaryota</taxon>
        <taxon>Fungi</taxon>
        <taxon>Dikarya</taxon>
        <taxon>Basidiomycota</taxon>
        <taxon>Pucciniomycotina</taxon>
        <taxon>Microbotryomycetes</taxon>
        <taxon>Leucosporidiales</taxon>
        <taxon>Leucosporidium</taxon>
    </lineage>
</organism>
<accession>A0A1Y2EY01</accession>
<dbReference type="OrthoDB" id="3362250at2759"/>
<reference evidence="2 3" key="1">
    <citation type="submission" date="2016-07" db="EMBL/GenBank/DDBJ databases">
        <title>Pervasive Adenine N6-methylation of Active Genes in Fungi.</title>
        <authorList>
            <consortium name="DOE Joint Genome Institute"/>
            <person name="Mondo S.J."/>
            <person name="Dannebaum R.O."/>
            <person name="Kuo R.C."/>
            <person name="Labutti K."/>
            <person name="Haridas S."/>
            <person name="Kuo A."/>
            <person name="Salamov A."/>
            <person name="Ahrendt S.R."/>
            <person name="Lipzen A."/>
            <person name="Sullivan W."/>
            <person name="Andreopoulos W.B."/>
            <person name="Clum A."/>
            <person name="Lindquist E."/>
            <person name="Daum C."/>
            <person name="Ramamoorthy G.K."/>
            <person name="Gryganskyi A."/>
            <person name="Culley D."/>
            <person name="Magnuson J.K."/>
            <person name="James T.Y."/>
            <person name="O'Malley M.A."/>
            <person name="Stajich J.E."/>
            <person name="Spatafora J.W."/>
            <person name="Visel A."/>
            <person name="Grigoriev I.V."/>
        </authorList>
    </citation>
    <scope>NUCLEOTIDE SEQUENCE [LARGE SCALE GENOMIC DNA]</scope>
    <source>
        <strain evidence="2 3">62-1032</strain>
    </source>
</reference>
<evidence type="ECO:0000313" key="3">
    <source>
        <dbReference type="Proteomes" id="UP000193467"/>
    </source>
</evidence>
<comment type="caution">
    <text evidence="2">The sequence shown here is derived from an EMBL/GenBank/DDBJ whole genome shotgun (WGS) entry which is preliminary data.</text>
</comment>
<evidence type="ECO:0000313" key="2">
    <source>
        <dbReference type="EMBL" id="ORY76501.1"/>
    </source>
</evidence>
<protein>
    <recommendedName>
        <fullName evidence="4">Tubby C-terminal-like domain-containing protein</fullName>
    </recommendedName>
</protein>
<name>A0A1Y2EY01_9BASI</name>
<feature type="region of interest" description="Disordered" evidence="1">
    <location>
        <begin position="155"/>
        <end position="204"/>
    </location>
</feature>
<dbReference type="InParanoid" id="A0A1Y2EY01"/>
<proteinExistence type="predicted"/>
<gene>
    <name evidence="2" type="ORF">BCR35DRAFT_305726</name>
</gene>
<dbReference type="STRING" id="106004.A0A1Y2EY01"/>
<dbReference type="AlphaFoldDB" id="A0A1Y2EY01"/>
<dbReference type="EMBL" id="MCGR01000034">
    <property type="protein sequence ID" value="ORY76501.1"/>
    <property type="molecule type" value="Genomic_DNA"/>
</dbReference>
<feature type="region of interest" description="Disordered" evidence="1">
    <location>
        <begin position="1"/>
        <end position="36"/>
    </location>
</feature>
<keyword evidence="3" id="KW-1185">Reference proteome</keyword>
<evidence type="ECO:0008006" key="4">
    <source>
        <dbReference type="Google" id="ProtNLM"/>
    </source>
</evidence>
<feature type="compositionally biased region" description="Polar residues" evidence="1">
    <location>
        <begin position="157"/>
        <end position="172"/>
    </location>
</feature>
<evidence type="ECO:0000256" key="1">
    <source>
        <dbReference type="SAM" id="MobiDB-lite"/>
    </source>
</evidence>
<sequence length="303" mass="33345">MTTSPPLSPTPASPTIVSSLPHQHHPRPPLEEGPRRSYRLETTEALEGGKIVRLLDEKGRAVWEKTRDLTDEEIVDTIFDGTRHPRWTIHRPIRGWYLVLRSPSLPPGSYISFKPNPSSAEGSGFTFALRSVLEYPVTSPLSEKGDDLDAVRLTFSAGDNTPTPTSAPTFSEAQDHPPAPAGEKSEKPIAPSPTTSHFKLQHGLPAHTHRASSRPFSLSSFTHLFAGRGKTFSCVWEDEQGAEVLRFEEDVSLLSTTTRGHLLLHEHLVGIIGMEPSFWIAVALAYLEFLEDREAYGAAKGGD</sequence>